<feature type="compositionally biased region" description="Polar residues" evidence="9">
    <location>
        <begin position="410"/>
        <end position="433"/>
    </location>
</feature>
<dbReference type="CDD" id="cd00086">
    <property type="entry name" value="homeodomain"/>
    <property type="match status" value="2"/>
</dbReference>
<name>A0A8S9XXE4_APOLU</name>
<protein>
    <recommendedName>
        <fullName evidence="14">Homeobox domain-containing protein</fullName>
    </recommendedName>
</protein>
<evidence type="ECO:0008006" key="14">
    <source>
        <dbReference type="Google" id="ProtNLM"/>
    </source>
</evidence>
<feature type="region of interest" description="Disordered" evidence="9">
    <location>
        <begin position="239"/>
        <end position="258"/>
    </location>
</feature>
<feature type="compositionally biased region" description="Pro residues" evidence="9">
    <location>
        <begin position="21"/>
        <end position="36"/>
    </location>
</feature>
<dbReference type="PANTHER" id="PTHR15116">
    <property type="entry name" value="DNA-BINDING PROTEIN SATB FAMILY MEMBER"/>
    <property type="match status" value="1"/>
</dbReference>
<feature type="region of interest" description="Disordered" evidence="9">
    <location>
        <begin position="367"/>
        <end position="521"/>
    </location>
</feature>
<evidence type="ECO:0000259" key="11">
    <source>
        <dbReference type="PROSITE" id="PS51982"/>
    </source>
</evidence>
<dbReference type="Gene3D" id="1.10.10.60">
    <property type="entry name" value="Homeodomain-like"/>
    <property type="match status" value="2"/>
</dbReference>
<feature type="DNA-binding region" description="Homeobox" evidence="7">
    <location>
        <begin position="565"/>
        <end position="634"/>
    </location>
</feature>
<dbReference type="GO" id="GO:0005634">
    <property type="term" value="C:nucleus"/>
    <property type="evidence" value="ECO:0007669"/>
    <property type="project" value="UniProtKB-SubCell"/>
</dbReference>
<feature type="DNA-binding region" description="Homeobox" evidence="7">
    <location>
        <begin position="283"/>
        <end position="352"/>
    </location>
</feature>
<dbReference type="PROSITE" id="PS51982">
    <property type="entry name" value="CMP"/>
    <property type="match status" value="1"/>
</dbReference>
<dbReference type="FunFam" id="1.10.10.60:FF:000169">
    <property type="entry name" value="DNA-binding protein SATB1"/>
    <property type="match status" value="2"/>
</dbReference>
<dbReference type="AlphaFoldDB" id="A0A8S9XXE4"/>
<dbReference type="CDD" id="cd11585">
    <property type="entry name" value="SATB1_N"/>
    <property type="match status" value="1"/>
</dbReference>
<dbReference type="OrthoDB" id="10052721at2759"/>
<evidence type="ECO:0000313" key="12">
    <source>
        <dbReference type="EMBL" id="KAF6212971.1"/>
    </source>
</evidence>
<evidence type="ECO:0000313" key="13">
    <source>
        <dbReference type="Proteomes" id="UP000466442"/>
    </source>
</evidence>
<dbReference type="PANTHER" id="PTHR15116:SF16">
    <property type="entry name" value="DEFECTIVE PROVENTRICULUS, ISOFORM A"/>
    <property type="match status" value="1"/>
</dbReference>
<evidence type="ECO:0000256" key="7">
    <source>
        <dbReference type="PROSITE-ProRule" id="PRU00108"/>
    </source>
</evidence>
<dbReference type="GO" id="GO:0000978">
    <property type="term" value="F:RNA polymerase II cis-regulatory region sequence-specific DNA binding"/>
    <property type="evidence" value="ECO:0007669"/>
    <property type="project" value="TreeGrafter"/>
</dbReference>
<dbReference type="InterPro" id="IPR032392">
    <property type="entry name" value="ULD"/>
</dbReference>
<dbReference type="Gene3D" id="3.10.20.710">
    <property type="entry name" value="SATB, ubiquitin-like oligomerisation domain"/>
    <property type="match status" value="1"/>
</dbReference>
<feature type="compositionally biased region" description="Basic and acidic residues" evidence="9">
    <location>
        <begin position="435"/>
        <end position="448"/>
    </location>
</feature>
<dbReference type="PROSITE" id="PS50071">
    <property type="entry name" value="HOMEOBOX_2"/>
    <property type="match status" value="2"/>
</dbReference>
<feature type="domain" description="Homeobox" evidence="10">
    <location>
        <begin position="563"/>
        <end position="633"/>
    </location>
</feature>
<dbReference type="Proteomes" id="UP000466442">
    <property type="component" value="Unassembled WGS sequence"/>
</dbReference>
<comment type="subcellular location">
    <subcellularLocation>
        <location evidence="1 7 8">Nucleus</location>
    </subcellularLocation>
</comment>
<dbReference type="FunFam" id="3.10.20.710:FF:000002">
    <property type="entry name" value="Defective proventriculus, isoform A"/>
    <property type="match status" value="1"/>
</dbReference>
<keyword evidence="13" id="KW-1185">Reference proteome</keyword>
<proteinExistence type="predicted"/>
<evidence type="ECO:0000259" key="10">
    <source>
        <dbReference type="PROSITE" id="PS50071"/>
    </source>
</evidence>
<evidence type="ECO:0000256" key="4">
    <source>
        <dbReference type="ARBA" id="ARBA00023125"/>
    </source>
</evidence>
<dbReference type="SMART" id="SM00389">
    <property type="entry name" value="HOX"/>
    <property type="match status" value="2"/>
</dbReference>
<evidence type="ECO:0000256" key="8">
    <source>
        <dbReference type="RuleBase" id="RU000682"/>
    </source>
</evidence>
<accession>A0A8S9XXE4</accession>
<evidence type="ECO:0000256" key="5">
    <source>
        <dbReference type="ARBA" id="ARBA00023155"/>
    </source>
</evidence>
<feature type="compositionally biased region" description="Polar residues" evidence="9">
    <location>
        <begin position="453"/>
        <end position="465"/>
    </location>
</feature>
<evidence type="ECO:0000256" key="1">
    <source>
        <dbReference type="ARBA" id="ARBA00004123"/>
    </source>
</evidence>
<gene>
    <name evidence="12" type="ORF">GE061_010684</name>
</gene>
<evidence type="ECO:0000256" key="2">
    <source>
        <dbReference type="ARBA" id="ARBA00022737"/>
    </source>
</evidence>
<dbReference type="InterPro" id="IPR039673">
    <property type="entry name" value="SATB1/SATB2"/>
</dbReference>
<evidence type="ECO:0000256" key="6">
    <source>
        <dbReference type="ARBA" id="ARBA00023242"/>
    </source>
</evidence>
<keyword evidence="6 7" id="KW-0539">Nucleus</keyword>
<organism evidence="12 13">
    <name type="scientific">Apolygus lucorum</name>
    <name type="common">Small green plant bug</name>
    <name type="synonym">Lygocoris lucorum</name>
    <dbReference type="NCBI Taxonomy" id="248454"/>
    <lineage>
        <taxon>Eukaryota</taxon>
        <taxon>Metazoa</taxon>
        <taxon>Ecdysozoa</taxon>
        <taxon>Arthropoda</taxon>
        <taxon>Hexapoda</taxon>
        <taxon>Insecta</taxon>
        <taxon>Pterygota</taxon>
        <taxon>Neoptera</taxon>
        <taxon>Paraneoptera</taxon>
        <taxon>Hemiptera</taxon>
        <taxon>Heteroptera</taxon>
        <taxon>Panheteroptera</taxon>
        <taxon>Cimicomorpha</taxon>
        <taxon>Miridae</taxon>
        <taxon>Mirini</taxon>
        <taxon>Apolygus</taxon>
    </lineage>
</organism>
<keyword evidence="2" id="KW-0677">Repeat</keyword>
<dbReference type="Pfam" id="PF00046">
    <property type="entry name" value="Homeodomain"/>
    <property type="match status" value="2"/>
</dbReference>
<dbReference type="GO" id="GO:0000981">
    <property type="term" value="F:DNA-binding transcription factor activity, RNA polymerase II-specific"/>
    <property type="evidence" value="ECO:0007669"/>
    <property type="project" value="TreeGrafter"/>
</dbReference>
<comment type="caution">
    <text evidence="12">The sequence shown here is derived from an EMBL/GenBank/DDBJ whole genome shotgun (WGS) entry which is preliminary data.</text>
</comment>
<feature type="compositionally biased region" description="Polar residues" evidence="9">
    <location>
        <begin position="368"/>
        <end position="377"/>
    </location>
</feature>
<dbReference type="InterPro" id="IPR009057">
    <property type="entry name" value="Homeodomain-like_sf"/>
</dbReference>
<dbReference type="Pfam" id="PF16534">
    <property type="entry name" value="ULD"/>
    <property type="match status" value="1"/>
</dbReference>
<feature type="domain" description="Homeobox" evidence="10">
    <location>
        <begin position="281"/>
        <end position="351"/>
    </location>
</feature>
<dbReference type="GO" id="GO:0006338">
    <property type="term" value="P:chromatin remodeling"/>
    <property type="evidence" value="ECO:0007669"/>
    <property type="project" value="InterPro"/>
</dbReference>
<dbReference type="InterPro" id="IPR038224">
    <property type="entry name" value="SATB_ULD_sf"/>
</dbReference>
<evidence type="ECO:0000256" key="3">
    <source>
        <dbReference type="ARBA" id="ARBA00022843"/>
    </source>
</evidence>
<evidence type="ECO:0000256" key="9">
    <source>
        <dbReference type="SAM" id="MobiDB-lite"/>
    </source>
</evidence>
<feature type="compositionally biased region" description="Acidic residues" evidence="9">
    <location>
        <begin position="474"/>
        <end position="491"/>
    </location>
</feature>
<reference evidence="12" key="1">
    <citation type="journal article" date="2021" name="Mol. Ecol. Resour.">
        <title>Apolygus lucorum genome provides insights into omnivorousness and mesophyll feeding.</title>
        <authorList>
            <person name="Liu Y."/>
            <person name="Liu H."/>
            <person name="Wang H."/>
            <person name="Huang T."/>
            <person name="Liu B."/>
            <person name="Yang B."/>
            <person name="Yin L."/>
            <person name="Li B."/>
            <person name="Zhang Y."/>
            <person name="Zhang S."/>
            <person name="Jiang F."/>
            <person name="Zhang X."/>
            <person name="Ren Y."/>
            <person name="Wang B."/>
            <person name="Wang S."/>
            <person name="Lu Y."/>
            <person name="Wu K."/>
            <person name="Fan W."/>
            <person name="Wang G."/>
        </authorList>
    </citation>
    <scope>NUCLEOTIDE SEQUENCE</scope>
    <source>
        <strain evidence="12">12Hb</strain>
    </source>
</reference>
<dbReference type="InterPro" id="IPR001356">
    <property type="entry name" value="HD"/>
</dbReference>
<keyword evidence="4 7" id="KW-0238">DNA-binding</keyword>
<dbReference type="SUPFAM" id="SSF46689">
    <property type="entry name" value="Homeodomain-like"/>
    <property type="match status" value="2"/>
</dbReference>
<feature type="domain" description="CMP" evidence="11">
    <location>
        <begin position="46"/>
        <end position="154"/>
    </location>
</feature>
<keyword evidence="3" id="KW-0832">Ubl conjugation</keyword>
<sequence>MFQSEALELTTRERPRTPELPSSPRPTLQPPIPTSSPPLDERSPPGRSIPVHCVVETVWNVEHLGKTNGGRRPSLEMDSYVIIPVNTALQDLVTVALHRLGYSKESASAAKGSVLIKNWKPLSFEKIAESPLMTVGDILGELSTIATLRIQIFRNRPSSLSEMKDKLLRLLLLQSHSMLVASGCPLDENVVGQLVRGGSGGPPVPGQVGGCEGVSEETRRKFEGWWAVQQARLVRPPISWYSPAQPPQVPQEPKTPQDIKPPLDNHVHPAIQTVQNQYPTPKTRMRTSFDPELELPKLQRWFLENQHPSRQQVQQYVRELNSLESRRGRKPLDVTNVVYWFKNARAAQKRAEVRSLPPGMHCHLVMNGYNSNSQSPSDPGALAKSPPSPSDGMGEVDEEPPSPSAPLSLTTNRSPSPHQGRTESPSPADTTQGGDEAKDDGGEHHERPPPSSDVISDSQNNNNPTSKDDAHEVSDDEMDEEMEEGMSECGDDGGKEGGAVKAEAKAADGPAGPEGGPQRPGFPLVPNSMFSHSIMYMSHYFPGLTPPPSHHPQVNLSALADERRKRNRTFIDPVSEVPRLEQWFSVNTHPSHNLILKYTDDLNRMPYRQKFPPLEPKNVQFWFKNRRAKCKRLKMSLFESPSGGMPPQPYHHHLSAALSADHYQAH</sequence>
<keyword evidence="5 7" id="KW-0371">Homeobox</keyword>
<feature type="region of interest" description="Disordered" evidence="9">
    <location>
        <begin position="1"/>
        <end position="47"/>
    </location>
</feature>
<dbReference type="EMBL" id="WIXP02000003">
    <property type="protein sequence ID" value="KAF6212971.1"/>
    <property type="molecule type" value="Genomic_DNA"/>
</dbReference>